<dbReference type="InterPro" id="IPR054608">
    <property type="entry name" value="SYY-like_C"/>
</dbReference>
<keyword evidence="13" id="KW-0732">Signal</keyword>
<evidence type="ECO:0000256" key="2">
    <source>
        <dbReference type="ARBA" id="ARBA00022598"/>
    </source>
</evidence>
<dbReference type="InterPro" id="IPR020863">
    <property type="entry name" value="MACPF_CS"/>
</dbReference>
<keyword evidence="7 11" id="KW-0030">Aminoacyl-tRNA synthetase</keyword>
<evidence type="ECO:0000313" key="15">
    <source>
        <dbReference type="EMBL" id="KAL3759202.1"/>
    </source>
</evidence>
<evidence type="ECO:0000313" key="16">
    <source>
        <dbReference type="Proteomes" id="UP001530293"/>
    </source>
</evidence>
<dbReference type="HAMAP" id="MF_02006">
    <property type="entry name" value="Tyr_tRNA_synth_type1"/>
    <property type="match status" value="1"/>
</dbReference>
<keyword evidence="6 11" id="KW-0648">Protein biosynthesis</keyword>
<dbReference type="Gene3D" id="3.40.50.620">
    <property type="entry name" value="HUPs"/>
    <property type="match status" value="1"/>
</dbReference>
<keyword evidence="16" id="KW-1185">Reference proteome</keyword>
<dbReference type="GO" id="GO:0003723">
    <property type="term" value="F:RNA binding"/>
    <property type="evidence" value="ECO:0007669"/>
    <property type="project" value="UniProtKB-KW"/>
</dbReference>
<dbReference type="InterPro" id="IPR002305">
    <property type="entry name" value="aa-tRNA-synth_Ic"/>
</dbReference>
<comment type="similarity">
    <text evidence="11">Belongs to the class-I aminoacyl-tRNA synthetase family.</text>
</comment>
<accession>A0ABD3MAF9</accession>
<evidence type="ECO:0000256" key="10">
    <source>
        <dbReference type="PROSITE-ProRule" id="PRU00182"/>
    </source>
</evidence>
<dbReference type="AlphaFoldDB" id="A0ABD3MAF9"/>
<dbReference type="FunFam" id="1.10.240.10:FF:000001">
    <property type="entry name" value="Tyrosine--tRNA ligase"/>
    <property type="match status" value="1"/>
</dbReference>
<dbReference type="InterPro" id="IPR002307">
    <property type="entry name" value="Tyr-tRNA-ligase"/>
</dbReference>
<dbReference type="CDD" id="cd00805">
    <property type="entry name" value="TyrRS_core"/>
    <property type="match status" value="1"/>
</dbReference>
<keyword evidence="4 11" id="KW-0067">ATP-binding</keyword>
<dbReference type="SUPFAM" id="SSF52374">
    <property type="entry name" value="Nucleotidylyl transferase"/>
    <property type="match status" value="1"/>
</dbReference>
<name>A0ABD3MAF9_9STRA</name>
<evidence type="ECO:0000256" key="9">
    <source>
        <dbReference type="ARBA" id="ARBA00048248"/>
    </source>
</evidence>
<feature type="chain" id="PRO_5044812822" description="Tyrosine--tRNA ligase" evidence="13">
    <location>
        <begin position="24"/>
        <end position="609"/>
    </location>
</feature>
<keyword evidence="3 11" id="KW-0547">Nucleotide-binding</keyword>
<evidence type="ECO:0000256" key="1">
    <source>
        <dbReference type="ARBA" id="ARBA00013160"/>
    </source>
</evidence>
<protein>
    <recommendedName>
        <fullName evidence="1 11">Tyrosine--tRNA ligase</fullName>
        <ecNumber evidence="1 11">6.1.1.1</ecNumber>
    </recommendedName>
    <alternativeName>
        <fullName evidence="8 11">Tyrosyl-tRNA synthetase</fullName>
    </alternativeName>
</protein>
<feature type="signal peptide" evidence="13">
    <location>
        <begin position="1"/>
        <end position="23"/>
    </location>
</feature>
<feature type="domain" description="Tyrosine--tRNA ligase SYY-like C-terminal" evidence="14">
    <location>
        <begin position="540"/>
        <end position="600"/>
    </location>
</feature>
<dbReference type="Gene3D" id="1.10.240.10">
    <property type="entry name" value="Tyrosyl-Transfer RNA Synthetase"/>
    <property type="match status" value="1"/>
</dbReference>
<evidence type="ECO:0000259" key="14">
    <source>
        <dbReference type="Pfam" id="PF22421"/>
    </source>
</evidence>
<keyword evidence="2 11" id="KW-0436">Ligase</keyword>
<organism evidence="15 16">
    <name type="scientific">Discostella pseudostelligera</name>
    <dbReference type="NCBI Taxonomy" id="259834"/>
    <lineage>
        <taxon>Eukaryota</taxon>
        <taxon>Sar</taxon>
        <taxon>Stramenopiles</taxon>
        <taxon>Ochrophyta</taxon>
        <taxon>Bacillariophyta</taxon>
        <taxon>Coscinodiscophyceae</taxon>
        <taxon>Thalassiosirophycidae</taxon>
        <taxon>Stephanodiscales</taxon>
        <taxon>Stephanodiscaceae</taxon>
        <taxon>Discostella</taxon>
    </lineage>
</organism>
<dbReference type="EMBL" id="JALLBG020000209">
    <property type="protein sequence ID" value="KAL3759202.1"/>
    <property type="molecule type" value="Genomic_DNA"/>
</dbReference>
<evidence type="ECO:0000256" key="4">
    <source>
        <dbReference type="ARBA" id="ARBA00022840"/>
    </source>
</evidence>
<dbReference type="EC" id="6.1.1.1" evidence="1 11"/>
<dbReference type="SUPFAM" id="SSF55174">
    <property type="entry name" value="Alpha-L RNA-binding motif"/>
    <property type="match status" value="1"/>
</dbReference>
<dbReference type="PROSITE" id="PS50889">
    <property type="entry name" value="S4"/>
    <property type="match status" value="1"/>
</dbReference>
<dbReference type="PROSITE" id="PS00279">
    <property type="entry name" value="MACPF_1"/>
    <property type="match status" value="1"/>
</dbReference>
<evidence type="ECO:0000256" key="13">
    <source>
        <dbReference type="SAM" id="SignalP"/>
    </source>
</evidence>
<comment type="caution">
    <text evidence="15">The sequence shown here is derived from an EMBL/GenBank/DDBJ whole genome shotgun (WGS) entry which is preliminary data.</text>
</comment>
<dbReference type="GO" id="GO:0005524">
    <property type="term" value="F:ATP binding"/>
    <property type="evidence" value="ECO:0007669"/>
    <property type="project" value="UniProtKB-KW"/>
</dbReference>
<dbReference type="PRINTS" id="PR01040">
    <property type="entry name" value="TRNASYNTHTYR"/>
</dbReference>
<evidence type="ECO:0000256" key="7">
    <source>
        <dbReference type="ARBA" id="ARBA00023146"/>
    </source>
</evidence>
<evidence type="ECO:0000256" key="8">
    <source>
        <dbReference type="ARBA" id="ARBA00033323"/>
    </source>
</evidence>
<dbReference type="GO" id="GO:0004831">
    <property type="term" value="F:tyrosine-tRNA ligase activity"/>
    <property type="evidence" value="ECO:0007669"/>
    <property type="project" value="UniProtKB-EC"/>
</dbReference>
<dbReference type="PANTHER" id="PTHR11766:SF0">
    <property type="entry name" value="TYROSINE--TRNA LIGASE, MITOCHONDRIAL"/>
    <property type="match status" value="1"/>
</dbReference>
<dbReference type="Pfam" id="PF22421">
    <property type="entry name" value="SYY_C-terminal"/>
    <property type="match status" value="1"/>
</dbReference>
<comment type="catalytic activity">
    <reaction evidence="9 11">
        <text>tRNA(Tyr) + L-tyrosine + ATP = L-tyrosyl-tRNA(Tyr) + AMP + diphosphate + H(+)</text>
        <dbReference type="Rhea" id="RHEA:10220"/>
        <dbReference type="Rhea" id="RHEA-COMP:9706"/>
        <dbReference type="Rhea" id="RHEA-COMP:9707"/>
        <dbReference type="ChEBI" id="CHEBI:15378"/>
        <dbReference type="ChEBI" id="CHEBI:30616"/>
        <dbReference type="ChEBI" id="CHEBI:33019"/>
        <dbReference type="ChEBI" id="CHEBI:58315"/>
        <dbReference type="ChEBI" id="CHEBI:78442"/>
        <dbReference type="ChEBI" id="CHEBI:78536"/>
        <dbReference type="ChEBI" id="CHEBI:456215"/>
        <dbReference type="EC" id="6.1.1.1"/>
    </reaction>
</comment>
<dbReference type="CDD" id="cd00165">
    <property type="entry name" value="S4"/>
    <property type="match status" value="1"/>
</dbReference>
<dbReference type="Pfam" id="PF00579">
    <property type="entry name" value="tRNA-synt_1b"/>
    <property type="match status" value="1"/>
</dbReference>
<dbReference type="Proteomes" id="UP001530293">
    <property type="component" value="Unassembled WGS sequence"/>
</dbReference>
<evidence type="ECO:0000256" key="5">
    <source>
        <dbReference type="ARBA" id="ARBA00022884"/>
    </source>
</evidence>
<dbReference type="InterPro" id="IPR024088">
    <property type="entry name" value="Tyr-tRNA-ligase_bac-type"/>
</dbReference>
<dbReference type="InterPro" id="IPR024107">
    <property type="entry name" value="Tyr-tRNA-ligase_bac_1"/>
</dbReference>
<feature type="region of interest" description="Disordered" evidence="12">
    <location>
        <begin position="271"/>
        <end position="295"/>
    </location>
</feature>
<evidence type="ECO:0000256" key="3">
    <source>
        <dbReference type="ARBA" id="ARBA00022741"/>
    </source>
</evidence>
<dbReference type="NCBIfam" id="TIGR00234">
    <property type="entry name" value="tyrS"/>
    <property type="match status" value="1"/>
</dbReference>
<proteinExistence type="inferred from homology"/>
<dbReference type="GO" id="GO:0006412">
    <property type="term" value="P:translation"/>
    <property type="evidence" value="ECO:0007669"/>
    <property type="project" value="UniProtKB-KW"/>
</dbReference>
<reference evidence="15 16" key="1">
    <citation type="submission" date="2024-10" db="EMBL/GenBank/DDBJ databases">
        <title>Updated reference genomes for cyclostephanoid diatoms.</title>
        <authorList>
            <person name="Roberts W.R."/>
            <person name="Alverson A.J."/>
        </authorList>
    </citation>
    <scope>NUCLEOTIDE SEQUENCE [LARGE SCALE GENOMIC DNA]</scope>
    <source>
        <strain evidence="15 16">AJA232-27</strain>
    </source>
</reference>
<dbReference type="Gene3D" id="3.10.290.10">
    <property type="entry name" value="RNA-binding S4 domain"/>
    <property type="match status" value="1"/>
</dbReference>
<evidence type="ECO:0000256" key="11">
    <source>
        <dbReference type="RuleBase" id="RU361234"/>
    </source>
</evidence>
<dbReference type="InterPro" id="IPR014729">
    <property type="entry name" value="Rossmann-like_a/b/a_fold"/>
</dbReference>
<sequence length="609" mass="66438">MNLKKMAMAAASITAMMATLTSSSKSTTTTLAFSSSRGSTNIAAAAISSIARRRSDKMIGEGGGGGALFVAMRSAAAGAAAAATLHSRHRPALQRVHYYYNNYYNNLHRLFSTTETNTSEQVVIEATLKGEENSTTTSAIVSEEEEDAILSNLQSPFLQTMRDRGFLFQCTNLAELDSLLTTATSNNKSISAYLGFDATADSLHVGSLLQIMILRHYQQCGHRPIVLIGGGTSKVGDPTGKDESRILLTDEIIKKNTEGISKVFQKFLSFAPPNSNENEEGKEEENGTATTTTTKSDAIMVNNDTWLSSLQYLQFLRDYGTHFTINRMLSFESVKQRLQREAPFSFLEFNYMILQAYDFLELYRRHDARLQLGGSDQWGNMISGVELGRRVDSAQLYALTAPLITTSDGKKMGKTAGGAIWLNADRLSEYDYWQFWRNTNDEDVIRFLKLFTELPLSEIKGMEMWKGADVNKAKRVLADEATALLHGRECLKGIHDTIDNMFGGGGGGGGDGDGMASTEGLTRTYVSDADLESGGGGGGVKVVDLFVQLGLASSKKEARRLIQGGGAKMNEEKITDENAILDKTTFGSKNEVTLRAGKKRAGVVELKNE</sequence>
<evidence type="ECO:0000256" key="12">
    <source>
        <dbReference type="SAM" id="MobiDB-lite"/>
    </source>
</evidence>
<dbReference type="InterPro" id="IPR036986">
    <property type="entry name" value="S4_RNA-bd_sf"/>
</dbReference>
<gene>
    <name evidence="15" type="ORF">ACHAWU_008904</name>
</gene>
<keyword evidence="5 10" id="KW-0694">RNA-binding</keyword>
<dbReference type="PANTHER" id="PTHR11766">
    <property type="entry name" value="TYROSYL-TRNA SYNTHETASE"/>
    <property type="match status" value="1"/>
</dbReference>
<evidence type="ECO:0000256" key="6">
    <source>
        <dbReference type="ARBA" id="ARBA00022917"/>
    </source>
</evidence>